<dbReference type="SMART" id="SM00835">
    <property type="entry name" value="Cupin_1"/>
    <property type="match status" value="2"/>
</dbReference>
<evidence type="ECO:0000259" key="3">
    <source>
        <dbReference type="SMART" id="SM00835"/>
    </source>
</evidence>
<dbReference type="InterPro" id="IPR014710">
    <property type="entry name" value="RmlC-like_jellyroll"/>
</dbReference>
<keyword evidence="5" id="KW-1185">Reference proteome</keyword>
<dbReference type="Gene3D" id="2.60.120.10">
    <property type="entry name" value="Jelly Rolls"/>
    <property type="match status" value="2"/>
</dbReference>
<accession>A0AAE2CFK6</accession>
<feature type="region of interest" description="Disordered" evidence="1">
    <location>
        <begin position="27"/>
        <end position="46"/>
    </location>
</feature>
<organism evidence="4 5">
    <name type="scientific">Sesamum alatum</name>
    <dbReference type="NCBI Taxonomy" id="300844"/>
    <lineage>
        <taxon>Eukaryota</taxon>
        <taxon>Viridiplantae</taxon>
        <taxon>Streptophyta</taxon>
        <taxon>Embryophyta</taxon>
        <taxon>Tracheophyta</taxon>
        <taxon>Spermatophyta</taxon>
        <taxon>Magnoliopsida</taxon>
        <taxon>eudicotyledons</taxon>
        <taxon>Gunneridae</taxon>
        <taxon>Pentapetalae</taxon>
        <taxon>asterids</taxon>
        <taxon>lamiids</taxon>
        <taxon>Lamiales</taxon>
        <taxon>Pedaliaceae</taxon>
        <taxon>Sesamum</taxon>
    </lineage>
</organism>
<dbReference type="AlphaFoldDB" id="A0AAE2CFK6"/>
<dbReference type="InterPro" id="IPR006045">
    <property type="entry name" value="Cupin_1"/>
</dbReference>
<dbReference type="Proteomes" id="UP001293254">
    <property type="component" value="Unassembled WGS sequence"/>
</dbReference>
<dbReference type="InterPro" id="IPR050253">
    <property type="entry name" value="Seed_Storage-Functional"/>
</dbReference>
<dbReference type="PANTHER" id="PTHR31189:SF2">
    <property type="entry name" value="RMLC-LIKE CUPINS SUPERFAMILY PROTEIN"/>
    <property type="match status" value="1"/>
</dbReference>
<dbReference type="PANTHER" id="PTHR31189">
    <property type="entry name" value="OS03G0336100 PROTEIN-RELATED"/>
    <property type="match status" value="1"/>
</dbReference>
<protein>
    <submittedName>
        <fullName evidence="4">Vicilin-like seed storage protein</fullName>
    </submittedName>
</protein>
<name>A0AAE2CFK6_9LAMI</name>
<dbReference type="CDD" id="cd02245">
    <property type="entry name" value="cupin_7S_vicilin-like_C"/>
    <property type="match status" value="1"/>
</dbReference>
<evidence type="ECO:0000256" key="1">
    <source>
        <dbReference type="SAM" id="MobiDB-lite"/>
    </source>
</evidence>
<dbReference type="EMBL" id="JACGWO010000008">
    <property type="protein sequence ID" value="KAK4420317.1"/>
    <property type="molecule type" value="Genomic_DNA"/>
</dbReference>
<sequence>MGNQIWWLLVLVFVSLVAAVDGYEEEFRRRDGGGSGSGSGSGRGRRNTEDWLLLQEIEHVVKSGGGEMNVVRGFGGKLATAPMNIGFITMEPTTLFIPHYCDSTLILFIRAGEVRVGHIYKDEMVEKSMKMGDIYRISAGSAFYLMNTATSQRLHIICSIDTSQSLGMHTHTIQSFFIAGGTYPISLLSGFDHSTLSTAFNVSKAELGKMLTRQDDGPIIYLSSSPSLWSKFLDMDQHQKLTHMRKFVQIGMEALEEEQPTWSLRKFLFRMFGKIGQREDTKSKTSNGLEPYNIYHRKPDFKNNYGWINALDESDYSPLGHDDIGVYLVNLTAGSMMAPHINPRATEYGIVLRGGGTIQVVYPNRSLAMNTKVMEGDVFWIPRYFPFCQIASSNDSFEFLGFTTSASKNRPKFLVGANSLLHAMRGPEFAAAFGMSKARMNEIIEAQRESIILPSARGGRAVASEGGER</sequence>
<dbReference type="CDD" id="cd02244">
    <property type="entry name" value="cupin_7S_vicilin-like_N"/>
    <property type="match status" value="1"/>
</dbReference>
<dbReference type="SUPFAM" id="SSF51182">
    <property type="entry name" value="RmlC-like cupins"/>
    <property type="match status" value="1"/>
</dbReference>
<feature type="compositionally biased region" description="Gly residues" evidence="1">
    <location>
        <begin position="33"/>
        <end position="42"/>
    </location>
</feature>
<feature type="chain" id="PRO_5041908026" evidence="2">
    <location>
        <begin position="23"/>
        <end position="469"/>
    </location>
</feature>
<proteinExistence type="predicted"/>
<comment type="caution">
    <text evidence="4">The sequence shown here is derived from an EMBL/GenBank/DDBJ whole genome shotgun (WGS) entry which is preliminary data.</text>
</comment>
<evidence type="ECO:0000313" key="4">
    <source>
        <dbReference type="EMBL" id="KAK4420317.1"/>
    </source>
</evidence>
<evidence type="ECO:0000313" key="5">
    <source>
        <dbReference type="Proteomes" id="UP001293254"/>
    </source>
</evidence>
<reference evidence="4" key="2">
    <citation type="journal article" date="2024" name="Plant">
        <title>Genomic evolution and insights into agronomic trait innovations of Sesamum species.</title>
        <authorList>
            <person name="Miao H."/>
            <person name="Wang L."/>
            <person name="Qu L."/>
            <person name="Liu H."/>
            <person name="Sun Y."/>
            <person name="Le M."/>
            <person name="Wang Q."/>
            <person name="Wei S."/>
            <person name="Zheng Y."/>
            <person name="Lin W."/>
            <person name="Duan Y."/>
            <person name="Cao H."/>
            <person name="Xiong S."/>
            <person name="Wang X."/>
            <person name="Wei L."/>
            <person name="Li C."/>
            <person name="Ma Q."/>
            <person name="Ju M."/>
            <person name="Zhao R."/>
            <person name="Li G."/>
            <person name="Mu C."/>
            <person name="Tian Q."/>
            <person name="Mei H."/>
            <person name="Zhang T."/>
            <person name="Gao T."/>
            <person name="Zhang H."/>
        </authorList>
    </citation>
    <scope>NUCLEOTIDE SEQUENCE</scope>
    <source>
        <strain evidence="4">3651</strain>
    </source>
</reference>
<keyword evidence="2" id="KW-0732">Signal</keyword>
<evidence type="ECO:0000256" key="2">
    <source>
        <dbReference type="SAM" id="SignalP"/>
    </source>
</evidence>
<gene>
    <name evidence="4" type="ORF">Salat_1981900</name>
</gene>
<dbReference type="Pfam" id="PF00190">
    <property type="entry name" value="Cupin_1"/>
    <property type="match status" value="1"/>
</dbReference>
<feature type="signal peptide" evidence="2">
    <location>
        <begin position="1"/>
        <end position="22"/>
    </location>
</feature>
<reference evidence="4" key="1">
    <citation type="submission" date="2020-06" db="EMBL/GenBank/DDBJ databases">
        <authorList>
            <person name="Li T."/>
            <person name="Hu X."/>
            <person name="Zhang T."/>
            <person name="Song X."/>
            <person name="Zhang H."/>
            <person name="Dai N."/>
            <person name="Sheng W."/>
            <person name="Hou X."/>
            <person name="Wei L."/>
        </authorList>
    </citation>
    <scope>NUCLEOTIDE SEQUENCE</scope>
    <source>
        <strain evidence="4">3651</strain>
        <tissue evidence="4">Leaf</tissue>
    </source>
</reference>
<dbReference type="InterPro" id="IPR011051">
    <property type="entry name" value="RmlC_Cupin_sf"/>
</dbReference>
<feature type="domain" description="Cupin type-1" evidence="3">
    <location>
        <begin position="292"/>
        <end position="441"/>
    </location>
</feature>
<feature type="domain" description="Cupin type-1" evidence="3">
    <location>
        <begin position="52"/>
        <end position="208"/>
    </location>
</feature>